<accession>A0ACC2WG60</accession>
<dbReference type="Proteomes" id="UP001243375">
    <property type="component" value="Unassembled WGS sequence"/>
</dbReference>
<evidence type="ECO:0000313" key="2">
    <source>
        <dbReference type="Proteomes" id="UP001243375"/>
    </source>
</evidence>
<name>A0ACC2WG60_9TREE</name>
<reference evidence="1" key="1">
    <citation type="submission" date="2023-04" db="EMBL/GenBank/DDBJ databases">
        <title>Draft Genome sequencing of Naganishia species isolated from polar environments using Oxford Nanopore Technology.</title>
        <authorList>
            <person name="Leo P."/>
            <person name="Venkateswaran K."/>
        </authorList>
    </citation>
    <scope>NUCLEOTIDE SEQUENCE</scope>
    <source>
        <strain evidence="1">MNA-CCFEE 5425</strain>
    </source>
</reference>
<keyword evidence="2" id="KW-1185">Reference proteome</keyword>
<sequence length="217" mass="24839">MSLQLGEVIPSDMRVGACEVCDVKDFKFNLYNVTSDEGTLVYQKEPDPREVEISRLHIMFMKTDDKKIPIWALLLDAIDRATISDPSILLDADASGNQLFDCTRDELKPLCRLGSLIARIWGRPVRARRIPAWPRPKEYHYVGHRGRSKDNGRELTPEVVEFAKQAAVIWDVEGNIKIDIQMNEDGDFRYKNSDPSDRSTKNAGQLKIIEQVFLYID</sequence>
<organism evidence="1 2">
    <name type="scientific">Naganishia vaughanmartiniae</name>
    <dbReference type="NCBI Taxonomy" id="1424756"/>
    <lineage>
        <taxon>Eukaryota</taxon>
        <taxon>Fungi</taxon>
        <taxon>Dikarya</taxon>
        <taxon>Basidiomycota</taxon>
        <taxon>Agaricomycotina</taxon>
        <taxon>Tremellomycetes</taxon>
        <taxon>Filobasidiales</taxon>
        <taxon>Filobasidiaceae</taxon>
        <taxon>Naganishia</taxon>
    </lineage>
</organism>
<protein>
    <submittedName>
        <fullName evidence="1">Uncharacterized protein</fullName>
    </submittedName>
</protein>
<proteinExistence type="predicted"/>
<comment type="caution">
    <text evidence="1">The sequence shown here is derived from an EMBL/GenBank/DDBJ whole genome shotgun (WGS) entry which is preliminary data.</text>
</comment>
<dbReference type="EMBL" id="JASBWU010000042">
    <property type="protein sequence ID" value="KAJ9110406.1"/>
    <property type="molecule type" value="Genomic_DNA"/>
</dbReference>
<evidence type="ECO:0000313" key="1">
    <source>
        <dbReference type="EMBL" id="KAJ9110406.1"/>
    </source>
</evidence>
<gene>
    <name evidence="1" type="ORF">QFC22_006735</name>
</gene>